<evidence type="ECO:0000313" key="1">
    <source>
        <dbReference type="EMBL" id="CEF88971.1"/>
    </source>
</evidence>
<reference evidence="1 2" key="1">
    <citation type="journal article" date="2015" name="PLoS ONE">
        <title>Investigation of a Large Collection of Pseudomonas aeruginosa Bacteriophages Collected from a Single Environmental Source in Abidjan, Cote d'Ivoire.</title>
        <authorList>
            <person name="Essoh C."/>
            <person name="Latino L."/>
            <person name="Midoux C."/>
            <person name="Blouin Y."/>
            <person name="Loukou G."/>
            <person name="Nguetta S.P."/>
            <person name="Lathro S."/>
            <person name="Cablanmian A."/>
            <person name="Kouassi A.K."/>
            <person name="Vergnaud G."/>
            <person name="Pourcel C."/>
        </authorList>
    </citation>
    <scope>NUCLEOTIDE SEQUENCE [LARGE SCALE GENOMIC DNA]</scope>
    <source>
        <strain evidence="1">Ab02</strain>
    </source>
</reference>
<accession>A0A0A1IUC6</accession>
<dbReference type="EMBL" id="LN610572">
    <property type="protein sequence ID" value="CEF88971.1"/>
    <property type="molecule type" value="Genomic_DNA"/>
</dbReference>
<sequence>MSNLVWELVWEEDYEPDSRMGLWIGNPPSVEQLAEVLLGADWRLTEDKVEEAAHSLLKSGGYKVSQYHALSLDSFFADTGLGKEVEIDLEEL</sequence>
<proteinExistence type="predicted"/>
<protein>
    <submittedName>
        <fullName evidence="1">Uncharacterized protein</fullName>
    </submittedName>
</protein>
<keyword evidence="2" id="KW-1185">Reference proteome</keyword>
<dbReference type="RefSeq" id="YP_009623448.1">
    <property type="nucleotide sequence ID" value="NC_042113.1"/>
</dbReference>
<dbReference type="GeneID" id="40100316"/>
<dbReference type="Proteomes" id="UP000030231">
    <property type="component" value="Genome"/>
</dbReference>
<gene>
    <name evidence="1" type="primary">ORF41</name>
</gene>
<evidence type="ECO:0000313" key="2">
    <source>
        <dbReference type="Proteomes" id="UP000030231"/>
    </source>
</evidence>
<organism evidence="1 2">
    <name type="scientific">Pseudomonas phage vB_PaeM_C2-10_Ab02</name>
    <dbReference type="NCBI Taxonomy" id="1548900"/>
    <lineage>
        <taxon>Viruses</taxon>
        <taxon>Duplodnaviria</taxon>
        <taxon>Heunggongvirae</taxon>
        <taxon>Uroviricota</taxon>
        <taxon>Caudoviricetes</taxon>
        <taxon>Vandenendeviridae</taxon>
        <taxon>Skurskavirinae</taxon>
        <taxon>Pakpunavirus</taxon>
        <taxon>Pakpunavirus CAb02</taxon>
    </lineage>
</organism>
<dbReference type="KEGG" id="vg:40100316"/>
<name>A0A0A1IUC6_9CAUD</name>